<organism evidence="1 2">
    <name type="scientific">Microthlaspi erraticum</name>
    <dbReference type="NCBI Taxonomy" id="1685480"/>
    <lineage>
        <taxon>Eukaryota</taxon>
        <taxon>Viridiplantae</taxon>
        <taxon>Streptophyta</taxon>
        <taxon>Embryophyta</taxon>
        <taxon>Tracheophyta</taxon>
        <taxon>Spermatophyta</taxon>
        <taxon>Magnoliopsida</taxon>
        <taxon>eudicotyledons</taxon>
        <taxon>Gunneridae</taxon>
        <taxon>Pentapetalae</taxon>
        <taxon>rosids</taxon>
        <taxon>malvids</taxon>
        <taxon>Brassicales</taxon>
        <taxon>Brassicaceae</taxon>
        <taxon>Coluteocarpeae</taxon>
        <taxon>Microthlaspi</taxon>
    </lineage>
</organism>
<dbReference type="EMBL" id="CACVBM020001229">
    <property type="protein sequence ID" value="CAA7040482.1"/>
    <property type="molecule type" value="Genomic_DNA"/>
</dbReference>
<gene>
    <name evidence="1" type="ORF">MERR_LOCUS27717</name>
</gene>
<dbReference type="OrthoDB" id="1698982at2759"/>
<proteinExistence type="predicted"/>
<evidence type="ECO:0000313" key="2">
    <source>
        <dbReference type="Proteomes" id="UP000467841"/>
    </source>
</evidence>
<keyword evidence="2" id="KW-1185">Reference proteome</keyword>
<sequence length="77" mass="8818">MEGYHPDDFMEGLKVILDAGNYGYWKFRMRSNIENFSSKLSALVQESHTLGIIYKDAKLVKKLMRCLPSKFTLSKAG</sequence>
<accession>A0A6D2JV25</accession>
<protein>
    <submittedName>
        <fullName evidence="1">Uncharacterized protein</fullName>
    </submittedName>
</protein>
<name>A0A6D2JV25_9BRAS</name>
<dbReference type="Proteomes" id="UP000467841">
    <property type="component" value="Unassembled WGS sequence"/>
</dbReference>
<dbReference type="AlphaFoldDB" id="A0A6D2JV25"/>
<evidence type="ECO:0000313" key="1">
    <source>
        <dbReference type="EMBL" id="CAA7040482.1"/>
    </source>
</evidence>
<comment type="caution">
    <text evidence="1">The sequence shown here is derived from an EMBL/GenBank/DDBJ whole genome shotgun (WGS) entry which is preliminary data.</text>
</comment>
<reference evidence="1" key="1">
    <citation type="submission" date="2020-01" db="EMBL/GenBank/DDBJ databases">
        <authorList>
            <person name="Mishra B."/>
        </authorList>
    </citation>
    <scope>NUCLEOTIDE SEQUENCE [LARGE SCALE GENOMIC DNA]</scope>
</reference>